<dbReference type="Proteomes" id="UP000291116">
    <property type="component" value="Unassembled WGS sequence"/>
</dbReference>
<evidence type="ECO:0000256" key="2">
    <source>
        <dbReference type="ARBA" id="ARBA00022737"/>
    </source>
</evidence>
<keyword evidence="7" id="KW-1185">Reference proteome</keyword>
<feature type="chain" id="PRO_5019446689" evidence="5">
    <location>
        <begin position="31"/>
        <end position="771"/>
    </location>
</feature>
<protein>
    <submittedName>
        <fullName evidence="6">Uncharacterized protein</fullName>
    </submittedName>
</protein>
<evidence type="ECO:0000313" key="6">
    <source>
        <dbReference type="EMBL" id="VEU35667.1"/>
    </source>
</evidence>
<proteinExistence type="predicted"/>
<feature type="transmembrane region" description="Helical" evidence="4">
    <location>
        <begin position="588"/>
        <end position="609"/>
    </location>
</feature>
<keyword evidence="4" id="KW-0812">Transmembrane</keyword>
<feature type="compositionally biased region" description="Low complexity" evidence="3">
    <location>
        <begin position="392"/>
        <end position="406"/>
    </location>
</feature>
<evidence type="ECO:0000256" key="5">
    <source>
        <dbReference type="SAM" id="SignalP"/>
    </source>
</evidence>
<feature type="region of interest" description="Disordered" evidence="3">
    <location>
        <begin position="675"/>
        <end position="771"/>
    </location>
</feature>
<evidence type="ECO:0000256" key="3">
    <source>
        <dbReference type="SAM" id="MobiDB-lite"/>
    </source>
</evidence>
<dbReference type="EMBL" id="CAACVS010000065">
    <property type="protein sequence ID" value="VEU35667.1"/>
    <property type="molecule type" value="Genomic_DNA"/>
</dbReference>
<evidence type="ECO:0000256" key="1">
    <source>
        <dbReference type="ARBA" id="ARBA00022729"/>
    </source>
</evidence>
<dbReference type="InterPro" id="IPR006970">
    <property type="entry name" value="PT"/>
</dbReference>
<keyword evidence="1 5" id="KW-0732">Signal</keyword>
<name>A0A448Z0P3_9STRA</name>
<feature type="compositionally biased region" description="Basic and acidic residues" evidence="3">
    <location>
        <begin position="213"/>
        <end position="222"/>
    </location>
</feature>
<feature type="region of interest" description="Disordered" evidence="3">
    <location>
        <begin position="388"/>
        <end position="424"/>
    </location>
</feature>
<feature type="region of interest" description="Disordered" evidence="3">
    <location>
        <begin position="151"/>
        <end position="274"/>
    </location>
</feature>
<reference evidence="6 7" key="1">
    <citation type="submission" date="2019-01" db="EMBL/GenBank/DDBJ databases">
        <authorList>
            <person name="Ferrante I. M."/>
        </authorList>
    </citation>
    <scope>NUCLEOTIDE SEQUENCE [LARGE SCALE GENOMIC DNA]</scope>
    <source>
        <strain evidence="6 7">B856</strain>
    </source>
</reference>
<feature type="compositionally biased region" description="Low complexity" evidence="3">
    <location>
        <begin position="225"/>
        <end position="263"/>
    </location>
</feature>
<keyword evidence="2" id="KW-0677">Repeat</keyword>
<feature type="compositionally biased region" description="Polar residues" evidence="3">
    <location>
        <begin position="527"/>
        <end position="540"/>
    </location>
</feature>
<feature type="compositionally biased region" description="Polar residues" evidence="3">
    <location>
        <begin position="548"/>
        <end position="560"/>
    </location>
</feature>
<evidence type="ECO:0000313" key="7">
    <source>
        <dbReference type="Proteomes" id="UP000291116"/>
    </source>
</evidence>
<gene>
    <name evidence="6" type="ORF">PSNMU_V1.4_AUG-EV-PASAV3_0024120</name>
</gene>
<evidence type="ECO:0000256" key="4">
    <source>
        <dbReference type="SAM" id="Phobius"/>
    </source>
</evidence>
<organism evidence="6 7">
    <name type="scientific">Pseudo-nitzschia multistriata</name>
    <dbReference type="NCBI Taxonomy" id="183589"/>
    <lineage>
        <taxon>Eukaryota</taxon>
        <taxon>Sar</taxon>
        <taxon>Stramenopiles</taxon>
        <taxon>Ochrophyta</taxon>
        <taxon>Bacillariophyta</taxon>
        <taxon>Bacillariophyceae</taxon>
        <taxon>Bacillariophycidae</taxon>
        <taxon>Bacillariales</taxon>
        <taxon>Bacillariaceae</taxon>
        <taxon>Pseudo-nitzschia</taxon>
    </lineage>
</organism>
<feature type="compositionally biased region" description="Low complexity" evidence="3">
    <location>
        <begin position="694"/>
        <end position="710"/>
    </location>
</feature>
<feature type="region of interest" description="Disordered" evidence="3">
    <location>
        <begin position="500"/>
        <end position="560"/>
    </location>
</feature>
<feature type="compositionally biased region" description="Acidic residues" evidence="3">
    <location>
        <begin position="509"/>
        <end position="526"/>
    </location>
</feature>
<dbReference type="AlphaFoldDB" id="A0A448Z0P3"/>
<feature type="compositionally biased region" description="Basic and acidic residues" evidence="3">
    <location>
        <begin position="189"/>
        <end position="203"/>
    </location>
</feature>
<keyword evidence="4" id="KW-0472">Membrane</keyword>
<keyword evidence="4" id="KW-1133">Transmembrane helix</keyword>
<feature type="compositionally biased region" description="Low complexity" evidence="3">
    <location>
        <begin position="743"/>
        <end position="755"/>
    </location>
</feature>
<feature type="compositionally biased region" description="Low complexity" evidence="3">
    <location>
        <begin position="158"/>
        <end position="171"/>
    </location>
</feature>
<accession>A0A448Z0P3</accession>
<feature type="signal peptide" evidence="5">
    <location>
        <begin position="1"/>
        <end position="30"/>
    </location>
</feature>
<dbReference type="PRINTS" id="PR01217">
    <property type="entry name" value="PRICHEXTENSN"/>
</dbReference>
<sequence>MNGLSAAMNQHQLSAFLLLCFSFMFAVGNATTSIYSGAISTSSSASAASNLDLQQPPIQRELQRPTLVEAGACIPPEVIRAIHLDPSDDRLPLASGGEIQTKCYNERNSCGYNDSTSPSACCRVSYEAGWVVCDAYNAFDHMPCVCNDNTDGSPTPKPTTLAPTTLEPTRAPIKDPTMDPTIAPTTSKPTKEPTKEPTKDPTKKPTKKPTKAPTEEPTKEPTDPPTDSLTTKKPTTKPTKPPVVSSTNPPTTKPTSAPTLAPTTEKKSPTTKPTVSLYYSTEEKYDNDLQATIRQSQCNEAPPVIEFVQAATFVYRYEVTLSTEDAASAAVAINTDDSKMQEVSDFWTRELHDELAAEFLVCGRGVDYPYQNDAVWILQSKTHEVEDGAECSSGTGSLLSSQSGISVEKRGNGDADEGSNDDSSQNCIVMKAVSRIFAYESPVGKKTNKQLWSDANDYDNGPVAKNFAEDAIDFLEFVLREGGPENSNVLDVSFQGGELVVDGDGAGNGEEEVTDEKEQDDNESNEDSATNQETATNGSEVGNDEADSNSGGFSIDENGNSAIDNTAVGIEGSMASNNNEKRGLTPPIIATIAVASGFVLLLILMGVSLNRRNKNRQREEDEEYLREMEANRKGLPMQYAMGAIHHLDLSDSDDGDEPGPIVRSELDLEENYGKYQTSAGPSVGDDVQSHFNFSGVVRSPSSRQRSQMGPLGMSDEFLDGQSIATTQTDGRRGNHRAAGPKRSSSLPSSSLPSPLQHTSPRSYNLRDTVKL</sequence>
<dbReference type="OrthoDB" id="10632401at2759"/>
<dbReference type="Pfam" id="PF04886">
    <property type="entry name" value="PT"/>
    <property type="match status" value="1"/>
</dbReference>